<organism evidence="3 4">
    <name type="scientific">Gossypium australe</name>
    <dbReference type="NCBI Taxonomy" id="47621"/>
    <lineage>
        <taxon>Eukaryota</taxon>
        <taxon>Viridiplantae</taxon>
        <taxon>Streptophyta</taxon>
        <taxon>Embryophyta</taxon>
        <taxon>Tracheophyta</taxon>
        <taxon>Spermatophyta</taxon>
        <taxon>Magnoliopsida</taxon>
        <taxon>eudicotyledons</taxon>
        <taxon>Gunneridae</taxon>
        <taxon>Pentapetalae</taxon>
        <taxon>rosids</taxon>
        <taxon>malvids</taxon>
        <taxon>Malvales</taxon>
        <taxon>Malvaceae</taxon>
        <taxon>Malvoideae</taxon>
        <taxon>Gossypium</taxon>
    </lineage>
</organism>
<dbReference type="Proteomes" id="UP000325315">
    <property type="component" value="Unassembled WGS sequence"/>
</dbReference>
<proteinExistence type="predicted"/>
<name>A0A5B6WZ93_9ROSI</name>
<dbReference type="AlphaFoldDB" id="A0A5B6WZ93"/>
<gene>
    <name evidence="3" type="ORF">EPI10_030691</name>
</gene>
<dbReference type="Pfam" id="PF13966">
    <property type="entry name" value="zf-RVT"/>
    <property type="match status" value="1"/>
</dbReference>
<dbReference type="GO" id="GO:0004523">
    <property type="term" value="F:RNA-DNA hybrid ribonuclease activity"/>
    <property type="evidence" value="ECO:0007669"/>
    <property type="project" value="InterPro"/>
</dbReference>
<dbReference type="InterPro" id="IPR002156">
    <property type="entry name" value="RNaseH_domain"/>
</dbReference>
<reference evidence="4" key="1">
    <citation type="journal article" date="2019" name="Plant Biotechnol. J.">
        <title>Genome sequencing of the Australian wild diploid species Gossypium australe highlights disease resistance and delayed gland morphogenesis.</title>
        <authorList>
            <person name="Cai Y."/>
            <person name="Cai X."/>
            <person name="Wang Q."/>
            <person name="Wang P."/>
            <person name="Zhang Y."/>
            <person name="Cai C."/>
            <person name="Xu Y."/>
            <person name="Wang K."/>
            <person name="Zhou Z."/>
            <person name="Wang C."/>
            <person name="Geng S."/>
            <person name="Li B."/>
            <person name="Dong Q."/>
            <person name="Hou Y."/>
            <person name="Wang H."/>
            <person name="Ai P."/>
            <person name="Liu Z."/>
            <person name="Yi F."/>
            <person name="Sun M."/>
            <person name="An G."/>
            <person name="Cheng J."/>
            <person name="Zhang Y."/>
            <person name="Shi Q."/>
            <person name="Xie Y."/>
            <person name="Shi X."/>
            <person name="Chang Y."/>
            <person name="Huang F."/>
            <person name="Chen Y."/>
            <person name="Hong S."/>
            <person name="Mi L."/>
            <person name="Sun Q."/>
            <person name="Zhang L."/>
            <person name="Zhou B."/>
            <person name="Peng R."/>
            <person name="Zhang X."/>
            <person name="Liu F."/>
        </authorList>
    </citation>
    <scope>NUCLEOTIDE SEQUENCE [LARGE SCALE GENOMIC DNA]</scope>
    <source>
        <strain evidence="4">cv. PA1801</strain>
    </source>
</reference>
<feature type="domain" description="Reverse transcriptase zinc-binding" evidence="2">
    <location>
        <begin position="77"/>
        <end position="163"/>
    </location>
</feature>
<evidence type="ECO:0000259" key="2">
    <source>
        <dbReference type="Pfam" id="PF13966"/>
    </source>
</evidence>
<protein>
    <submittedName>
        <fullName evidence="3">Zf-RVT domain-containing protein</fullName>
    </submittedName>
</protein>
<comment type="caution">
    <text evidence="3">The sequence shown here is derived from an EMBL/GenBank/DDBJ whole genome shotgun (WGS) entry which is preliminary data.</text>
</comment>
<dbReference type="GO" id="GO:0003676">
    <property type="term" value="F:nucleic acid binding"/>
    <property type="evidence" value="ECO:0007669"/>
    <property type="project" value="InterPro"/>
</dbReference>
<evidence type="ECO:0000259" key="1">
    <source>
        <dbReference type="Pfam" id="PF13456"/>
    </source>
</evidence>
<dbReference type="InterPro" id="IPR026960">
    <property type="entry name" value="RVT-Znf"/>
</dbReference>
<dbReference type="EMBL" id="SMMG02000001">
    <property type="protein sequence ID" value="KAA3486818.1"/>
    <property type="molecule type" value="Genomic_DNA"/>
</dbReference>
<sequence length="398" mass="45345">MGDGNTIDIRRDHWSFEGLNGDSVQRDKLHVNERKVRDLWDPNLIWKHVGGSNMNIPIPHTGIKDGRIWFHNTHGVYTSKSAYSWSLLKRIGFGPHRIFWKIIWKLNMLPKIKVFSWRLGHDHLPAYDNIARIRQNFSNTCPRCKNSAETIIHVMKDCPVSREILTLGGLNNRLTEGIYDRCIDWLEDVLRLSQTVVWGMVLLSETQMVLLLGVAMLDTNWAEMEAFVESMQLATTLNAPNIIFESDNANLVNKVNKRNEDLTILSRYAKEREFLGRVFERVAFSPNSFVQFFILPNPILLNPFDADSPLIGVKFDGFEVVTSHILHDPRAKISLNATTVCFPGSSIPSVGILDTARIPFGPGCKSGWEMLPGGVPFLIFLFLSDLRSSRKLYHGRAF</sequence>
<accession>A0A5B6WZ93</accession>
<evidence type="ECO:0000313" key="3">
    <source>
        <dbReference type="EMBL" id="KAA3486818.1"/>
    </source>
</evidence>
<evidence type="ECO:0000313" key="4">
    <source>
        <dbReference type="Proteomes" id="UP000325315"/>
    </source>
</evidence>
<dbReference type="OrthoDB" id="1741835at2759"/>
<dbReference type="Pfam" id="PF13456">
    <property type="entry name" value="RVT_3"/>
    <property type="match status" value="1"/>
</dbReference>
<keyword evidence="4" id="KW-1185">Reference proteome</keyword>
<feature type="domain" description="RNase H type-1" evidence="1">
    <location>
        <begin position="199"/>
        <end position="284"/>
    </location>
</feature>